<organism evidence="1 2">
    <name type="scientific">Cellulomonas cellasea</name>
    <dbReference type="NCBI Taxonomy" id="43670"/>
    <lineage>
        <taxon>Bacteria</taxon>
        <taxon>Bacillati</taxon>
        <taxon>Actinomycetota</taxon>
        <taxon>Actinomycetes</taxon>
        <taxon>Micrococcales</taxon>
        <taxon>Cellulomonadaceae</taxon>
        <taxon>Cellulomonas</taxon>
    </lineage>
</organism>
<evidence type="ECO:0000313" key="2">
    <source>
        <dbReference type="Proteomes" id="UP000518206"/>
    </source>
</evidence>
<name>A0A7W4UGT0_9CELL</name>
<dbReference type="RefSeq" id="WP_183296728.1">
    <property type="nucleotide sequence ID" value="NZ_JACHVX010000004.1"/>
</dbReference>
<reference evidence="1 2" key="1">
    <citation type="submission" date="2020-08" db="EMBL/GenBank/DDBJ databases">
        <title>The Agave Microbiome: Exploring the role of microbial communities in plant adaptations to desert environments.</title>
        <authorList>
            <person name="Partida-Martinez L.P."/>
        </authorList>
    </citation>
    <scope>NUCLEOTIDE SEQUENCE [LARGE SCALE GENOMIC DNA]</scope>
    <source>
        <strain evidence="1 2">RAS26</strain>
    </source>
</reference>
<dbReference type="AlphaFoldDB" id="A0A7W4UGT0"/>
<dbReference type="Proteomes" id="UP000518206">
    <property type="component" value="Unassembled WGS sequence"/>
</dbReference>
<protein>
    <submittedName>
        <fullName evidence="1">Uncharacterized protein</fullName>
    </submittedName>
</protein>
<proteinExistence type="predicted"/>
<comment type="caution">
    <text evidence="1">The sequence shown here is derived from an EMBL/GenBank/DDBJ whole genome shotgun (WGS) entry which is preliminary data.</text>
</comment>
<dbReference type="EMBL" id="JACHVX010000004">
    <property type="protein sequence ID" value="MBB2923897.1"/>
    <property type="molecule type" value="Genomic_DNA"/>
</dbReference>
<sequence>MTDHDTADQDVPVSTGSARAGVVSIFLTTVPPEQLDEYRVLPLDDEGDRSPFRLEVDAGLVAVDPELLEVDAFVEAADDPVAELTGYSAGASFADAAAVDLARLRTADHTGLVLVYDHDARRGAGTPDGSALTLVGVYAYDWRL</sequence>
<gene>
    <name evidence="1" type="ORF">FHR80_002825</name>
</gene>
<reference evidence="1 2" key="2">
    <citation type="submission" date="2020-08" db="EMBL/GenBank/DDBJ databases">
        <authorList>
            <person name="Partida-Martinez L."/>
            <person name="Huntemann M."/>
            <person name="Clum A."/>
            <person name="Wang J."/>
            <person name="Palaniappan K."/>
            <person name="Ritter S."/>
            <person name="Chen I.-M."/>
            <person name="Stamatis D."/>
            <person name="Reddy T."/>
            <person name="O'Malley R."/>
            <person name="Daum C."/>
            <person name="Shapiro N."/>
            <person name="Ivanova N."/>
            <person name="Kyrpides N."/>
            <person name="Woyke T."/>
        </authorList>
    </citation>
    <scope>NUCLEOTIDE SEQUENCE [LARGE SCALE GENOMIC DNA]</scope>
    <source>
        <strain evidence="1 2">RAS26</strain>
    </source>
</reference>
<accession>A0A7W4UGT0</accession>
<evidence type="ECO:0000313" key="1">
    <source>
        <dbReference type="EMBL" id="MBB2923897.1"/>
    </source>
</evidence>